<evidence type="ECO:0000313" key="2">
    <source>
        <dbReference type="Proteomes" id="UP000265325"/>
    </source>
</evidence>
<accession>A0A2P2GKK5</accession>
<dbReference type="EMBL" id="LAQS01000030">
    <property type="protein sequence ID" value="KKZ72044.1"/>
    <property type="molecule type" value="Genomic_DNA"/>
</dbReference>
<dbReference type="Proteomes" id="UP000265325">
    <property type="component" value="Unassembled WGS sequence"/>
</dbReference>
<reference evidence="1 2" key="1">
    <citation type="submission" date="2015-05" db="EMBL/GenBank/DDBJ databases">
        <title>Draft Genome assembly of Streptomyces showdoensis.</title>
        <authorList>
            <person name="Thapa K.K."/>
            <person name="Metsa-Ketela M."/>
        </authorList>
    </citation>
    <scope>NUCLEOTIDE SEQUENCE [LARGE SCALE GENOMIC DNA]</scope>
    <source>
        <strain evidence="1 2">ATCC 15227</strain>
    </source>
</reference>
<gene>
    <name evidence="1" type="ORF">VO63_19840</name>
</gene>
<sequence length="144" mass="15590">MNQDRTKTPTSIYTASHGAAEALRRARLDDANVARPARRTLAEMAPGFERQPVLRLAPAVERSEVDAARAAVRRLTTYVESPSFQSVPCETQAAALDNLRFEKKRLAKLTASNERCPICDMWLCPGTCGGFTPSGPASASKVVA</sequence>
<keyword evidence="2" id="KW-1185">Reference proteome</keyword>
<proteinExistence type="predicted"/>
<dbReference type="OrthoDB" id="4337615at2"/>
<evidence type="ECO:0000313" key="1">
    <source>
        <dbReference type="EMBL" id="KKZ72044.1"/>
    </source>
</evidence>
<comment type="caution">
    <text evidence="1">The sequence shown here is derived from an EMBL/GenBank/DDBJ whole genome shotgun (WGS) entry which is preliminary data.</text>
</comment>
<dbReference type="AlphaFoldDB" id="A0A2P2GKK5"/>
<organism evidence="1 2">
    <name type="scientific">Streptomyces showdoensis</name>
    <dbReference type="NCBI Taxonomy" id="68268"/>
    <lineage>
        <taxon>Bacteria</taxon>
        <taxon>Bacillati</taxon>
        <taxon>Actinomycetota</taxon>
        <taxon>Actinomycetes</taxon>
        <taxon>Kitasatosporales</taxon>
        <taxon>Streptomycetaceae</taxon>
        <taxon>Streptomyces</taxon>
    </lineage>
</organism>
<protein>
    <submittedName>
        <fullName evidence="1">Uncharacterized protein</fullName>
    </submittedName>
</protein>
<name>A0A2P2GKK5_STREW</name>
<dbReference type="RefSeq" id="WP_046909206.1">
    <property type="nucleotide sequence ID" value="NZ_BAAAXG010000009.1"/>
</dbReference>